<reference evidence="1" key="1">
    <citation type="submission" date="2022-02" db="EMBL/GenBank/DDBJ databases">
        <title>Plant Genome Project.</title>
        <authorList>
            <person name="Zhang R.-G."/>
        </authorList>
    </citation>
    <scope>NUCLEOTIDE SEQUENCE</scope>
    <source>
        <strain evidence="1">AT1</strain>
    </source>
</reference>
<evidence type="ECO:0000313" key="1">
    <source>
        <dbReference type="EMBL" id="KAI8564697.1"/>
    </source>
</evidence>
<name>A0ACC0PG68_RHOML</name>
<proteinExistence type="predicted"/>
<accession>A0ACC0PG68</accession>
<gene>
    <name evidence="1" type="ORF">RHMOL_Rhmol03G0201700</name>
</gene>
<dbReference type="Proteomes" id="UP001062846">
    <property type="component" value="Chromosome 3"/>
</dbReference>
<protein>
    <submittedName>
        <fullName evidence="1">Uncharacterized protein</fullName>
    </submittedName>
</protein>
<keyword evidence="2" id="KW-1185">Reference proteome</keyword>
<sequence length="147" mass="16502">MEKLRPLPLPPPLRQCRRHAAIATSGSSLPHHLRRSSQVTTSLDSSRSSRVATAQDWVSGAMEEELGEFEDFEVVDESASSATRFRCTTSSVWTEFDKYKDGSGKERAKCKRCDSNYLADAQDEDERLVEDLESLCISQSDAHMDDE</sequence>
<dbReference type="EMBL" id="CM046390">
    <property type="protein sequence ID" value="KAI8564697.1"/>
    <property type="molecule type" value="Genomic_DNA"/>
</dbReference>
<organism evidence="1 2">
    <name type="scientific">Rhododendron molle</name>
    <name type="common">Chinese azalea</name>
    <name type="synonym">Azalea mollis</name>
    <dbReference type="NCBI Taxonomy" id="49168"/>
    <lineage>
        <taxon>Eukaryota</taxon>
        <taxon>Viridiplantae</taxon>
        <taxon>Streptophyta</taxon>
        <taxon>Embryophyta</taxon>
        <taxon>Tracheophyta</taxon>
        <taxon>Spermatophyta</taxon>
        <taxon>Magnoliopsida</taxon>
        <taxon>eudicotyledons</taxon>
        <taxon>Gunneridae</taxon>
        <taxon>Pentapetalae</taxon>
        <taxon>asterids</taxon>
        <taxon>Ericales</taxon>
        <taxon>Ericaceae</taxon>
        <taxon>Ericoideae</taxon>
        <taxon>Rhodoreae</taxon>
        <taxon>Rhododendron</taxon>
    </lineage>
</organism>
<evidence type="ECO:0000313" key="2">
    <source>
        <dbReference type="Proteomes" id="UP001062846"/>
    </source>
</evidence>
<comment type="caution">
    <text evidence="1">The sequence shown here is derived from an EMBL/GenBank/DDBJ whole genome shotgun (WGS) entry which is preliminary data.</text>
</comment>